<dbReference type="Pfam" id="PF14254">
    <property type="entry name" value="DUF4348"/>
    <property type="match status" value="1"/>
</dbReference>
<dbReference type="Gene3D" id="3.10.450.410">
    <property type="match status" value="1"/>
</dbReference>
<comment type="caution">
    <text evidence="1">The sequence shown here is derived from an EMBL/GenBank/DDBJ whole genome shotgun (WGS) entry which is preliminary data.</text>
</comment>
<proteinExistence type="predicted"/>
<dbReference type="Proteomes" id="UP000704068">
    <property type="component" value="Unassembled WGS sequence"/>
</dbReference>
<gene>
    <name evidence="1" type="ORF">HXK21_02855</name>
</gene>
<dbReference type="AlphaFoldDB" id="A0A929WXB4"/>
<sequence length="271" mass="31212">MKQTLVSLIFILLLAACKGNKVENTTAAVSQQAQVADSDSSQTENEPPVAADGFFDDFFFNFQTNQAFQSKRTTFPLPVQEGATTQQLEKKDWKFNSFYSKREIYTILFDKKSEIKTAKDTALKAVVVEMINLKTEKVAQYFFEKIGKQWMLTSLRHQSLQENMNKDFYLFYRDFAQKPNFRLTHVANPFSLVVIDPDTYKPLRGVADAGQWPDYCPDLPKYEMTNIIYGQRYKDPRHRVLVVSSINGAMNSVISFEKTKTSWQAVKLENN</sequence>
<reference evidence="1" key="1">
    <citation type="submission" date="2020-04" db="EMBL/GenBank/DDBJ databases">
        <title>Deep metagenomics examines the oral microbiome during advanced dental caries in children, revealing novel taxa and co-occurrences with host molecules.</title>
        <authorList>
            <person name="Baker J.L."/>
            <person name="Morton J.T."/>
            <person name="Dinis M."/>
            <person name="Alvarez R."/>
            <person name="Tran N.C."/>
            <person name="Knight R."/>
            <person name="Edlund A."/>
        </authorList>
    </citation>
    <scope>NUCLEOTIDE SEQUENCE</scope>
    <source>
        <strain evidence="1">JCVI_34_bin.1</strain>
    </source>
</reference>
<name>A0A929WXB4_9BACT</name>
<dbReference type="EMBL" id="JABZGR010000005">
    <property type="protein sequence ID" value="MBF0969970.1"/>
    <property type="molecule type" value="Genomic_DNA"/>
</dbReference>
<dbReference type="PROSITE" id="PS51257">
    <property type="entry name" value="PROKAR_LIPOPROTEIN"/>
    <property type="match status" value="1"/>
</dbReference>
<protein>
    <submittedName>
        <fullName evidence="1">DUF4348 domain-containing protein</fullName>
    </submittedName>
</protein>
<accession>A0A929WXB4</accession>
<dbReference type="RefSeq" id="WP_296089980.1">
    <property type="nucleotide sequence ID" value="NZ_CAUOSC010000003.1"/>
</dbReference>
<dbReference type="InterPro" id="IPR025590">
    <property type="entry name" value="DUF4348"/>
</dbReference>
<evidence type="ECO:0000313" key="2">
    <source>
        <dbReference type="Proteomes" id="UP000704068"/>
    </source>
</evidence>
<organism evidence="1 2">
    <name type="scientific">Alloprevotella tannerae</name>
    <dbReference type="NCBI Taxonomy" id="76122"/>
    <lineage>
        <taxon>Bacteria</taxon>
        <taxon>Pseudomonadati</taxon>
        <taxon>Bacteroidota</taxon>
        <taxon>Bacteroidia</taxon>
        <taxon>Bacteroidales</taxon>
        <taxon>Prevotellaceae</taxon>
        <taxon>Alloprevotella</taxon>
    </lineage>
</organism>
<evidence type="ECO:0000313" key="1">
    <source>
        <dbReference type="EMBL" id="MBF0969970.1"/>
    </source>
</evidence>